<keyword evidence="8" id="KW-0675">Receptor</keyword>
<dbReference type="SUPFAM" id="SSF49464">
    <property type="entry name" value="Carboxypeptidase regulatory domain-like"/>
    <property type="match status" value="1"/>
</dbReference>
<protein>
    <submittedName>
        <fullName evidence="8">TonB-dependent receptor</fullName>
    </submittedName>
</protein>
<evidence type="ECO:0000313" key="8">
    <source>
        <dbReference type="EMBL" id="RRA96721.1"/>
    </source>
</evidence>
<dbReference type="Pfam" id="PF00593">
    <property type="entry name" value="TonB_dep_Rec_b-barrel"/>
    <property type="match status" value="1"/>
</dbReference>
<proteinExistence type="inferred from homology"/>
<reference evidence="8 9" key="1">
    <citation type="submission" date="2018-11" db="EMBL/GenBank/DDBJ databases">
        <title>Flavobacterium sp. nov., YIM 102796 draft genome.</title>
        <authorList>
            <person name="Li G."/>
            <person name="Jiang Y."/>
        </authorList>
    </citation>
    <scope>NUCLEOTIDE SEQUENCE [LARGE SCALE GENOMIC DNA]</scope>
    <source>
        <strain evidence="8 9">YIM 102796</strain>
    </source>
</reference>
<dbReference type="EMBL" id="RQTJ01000002">
    <property type="protein sequence ID" value="RRA96721.1"/>
    <property type="molecule type" value="Genomic_DNA"/>
</dbReference>
<feature type="domain" description="TonB-dependent receptor-like beta-barrel" evidence="6">
    <location>
        <begin position="434"/>
        <end position="879"/>
    </location>
</feature>
<dbReference type="OrthoDB" id="9768470at2"/>
<dbReference type="GO" id="GO:0009279">
    <property type="term" value="C:cell outer membrane"/>
    <property type="evidence" value="ECO:0007669"/>
    <property type="project" value="UniProtKB-SubCell"/>
</dbReference>
<name>A0A3P1B738_9FLAO</name>
<evidence type="ECO:0000256" key="5">
    <source>
        <dbReference type="SAM" id="SignalP"/>
    </source>
</evidence>
<feature type="domain" description="TonB-dependent receptor plug" evidence="7">
    <location>
        <begin position="127"/>
        <end position="221"/>
    </location>
</feature>
<gene>
    <name evidence="8" type="ORF">EG242_01410</name>
</gene>
<evidence type="ECO:0000256" key="4">
    <source>
        <dbReference type="RuleBase" id="RU003357"/>
    </source>
</evidence>
<comment type="caution">
    <text evidence="8">The sequence shown here is derived from an EMBL/GenBank/DDBJ whole genome shotgun (WGS) entry which is preliminary data.</text>
</comment>
<dbReference type="Gene3D" id="2.60.40.1120">
    <property type="entry name" value="Carboxypeptidase-like, regulatory domain"/>
    <property type="match status" value="1"/>
</dbReference>
<dbReference type="InterPro" id="IPR036942">
    <property type="entry name" value="Beta-barrel_TonB_sf"/>
</dbReference>
<organism evidence="8 9">
    <name type="scientific">Paenimyroides viscosum</name>
    <dbReference type="NCBI Taxonomy" id="2488729"/>
    <lineage>
        <taxon>Bacteria</taxon>
        <taxon>Pseudomonadati</taxon>
        <taxon>Bacteroidota</taxon>
        <taxon>Flavobacteriia</taxon>
        <taxon>Flavobacteriales</taxon>
        <taxon>Flavobacteriaceae</taxon>
        <taxon>Paenimyroides</taxon>
    </lineage>
</organism>
<dbReference type="PANTHER" id="PTHR40980:SF5">
    <property type="entry name" value="TONB-DEPENDENT RECEPTOR"/>
    <property type="match status" value="1"/>
</dbReference>
<dbReference type="Pfam" id="PF13715">
    <property type="entry name" value="CarbopepD_reg_2"/>
    <property type="match status" value="1"/>
</dbReference>
<dbReference type="SUPFAM" id="SSF56935">
    <property type="entry name" value="Porins"/>
    <property type="match status" value="1"/>
</dbReference>
<evidence type="ECO:0000256" key="1">
    <source>
        <dbReference type="ARBA" id="ARBA00004442"/>
    </source>
</evidence>
<dbReference type="Proteomes" id="UP000268372">
    <property type="component" value="Unassembled WGS sequence"/>
</dbReference>
<sequence length="914" mass="102654">MKLNFLAAAFLFGVATYAQDTKTIKGYIYDTANNNEPLAFATIMLQNTDFGAEADENGYFEVECSQGSYVLEASYTGYQTFTMPYETSNTENLSINMIPDEGNLDELVITVNNRKSSETALLSEQRKSLEIKQQIGAQELSRKGVGDVAAAVAKTAGISQQEGSNNVYVRGLGDRYNSTSLNGLPVPSNDPEKKNINLELFSTDIVEYISIDKTFNSRNTGDFGGGNVDISSKDFKDSSLFEIELGGKANTNALSKGSDFMLPQGPSKMGYASYGKPNNPFNGYHFQNSLQPKSAGPIGGNFGLKAGKSFFIGETGKLNLFATASFDNGFTYREGLNQTLNAQGAKLKSFQQEKFSHTTNTTGMFNANYHVNDNHRLAYNFLYINSSDLSRDIYNGSDRDFEGDHDSHLVQRGTFTQNTVLINQLLGNHSLNEKLDFDWALSYNTIESDMPDRTQSKMYYWNDYKGYTLAQNTPTDNHRYFQNLTENEMAANLALSYKLGTDENGSEKGKVTFGYNGRVKKRDFEAIQFNLDIIGPVRNVANGYFFDPNNLDAFFNQKSFDEGLFVIESFANDTPQTYNGEQNIHAGFANLEYRLTDKFSAVVGLRYEKIDQLVKWRTQLDADQKSNEFKRNEFLPNLSLKYELSSIQNLRLAASKTYTLPQFKERARFIYEDVTEIKIGNPYLYPSQNYNLDLKWEIFPMNDEVISVAAFGKYIQDPINEITMASSTNDITWVNIGDKGYVYGAEFEIKKRLFDFGGTNTNNLFGGLNVSYMKTNQEIDAEKIRRETNGTINTNFEDTESSFTGASDLLLNADISYVTEWNEGKGMTATLAYTHYSDRLYALGSQKGNLIDKGMGSLDFILKTKIHKNFALDFAARNILNPEFRRIQDNKSGVVDAVTYKRGAFFSLGAKYTF</sequence>
<dbReference type="InterPro" id="IPR012910">
    <property type="entry name" value="Plug_dom"/>
</dbReference>
<keyword evidence="9" id="KW-1185">Reference proteome</keyword>
<dbReference type="PANTHER" id="PTHR40980">
    <property type="entry name" value="PLUG DOMAIN-CONTAINING PROTEIN"/>
    <property type="match status" value="1"/>
</dbReference>
<feature type="chain" id="PRO_5018233097" evidence="5">
    <location>
        <begin position="19"/>
        <end position="914"/>
    </location>
</feature>
<evidence type="ECO:0000259" key="7">
    <source>
        <dbReference type="Pfam" id="PF07715"/>
    </source>
</evidence>
<keyword evidence="2 4" id="KW-0472">Membrane</keyword>
<comment type="subcellular location">
    <subcellularLocation>
        <location evidence="1 4">Cell outer membrane</location>
    </subcellularLocation>
</comment>
<keyword evidence="3" id="KW-0998">Cell outer membrane</keyword>
<dbReference type="RefSeq" id="WP_124898134.1">
    <property type="nucleotide sequence ID" value="NZ_RQTJ01000002.1"/>
</dbReference>
<keyword evidence="5" id="KW-0732">Signal</keyword>
<dbReference type="InterPro" id="IPR008969">
    <property type="entry name" value="CarboxyPept-like_regulatory"/>
</dbReference>
<comment type="similarity">
    <text evidence="4">Belongs to the TonB-dependent receptor family.</text>
</comment>
<evidence type="ECO:0000313" key="9">
    <source>
        <dbReference type="Proteomes" id="UP000268372"/>
    </source>
</evidence>
<dbReference type="AlphaFoldDB" id="A0A3P1B738"/>
<evidence type="ECO:0000256" key="3">
    <source>
        <dbReference type="ARBA" id="ARBA00023237"/>
    </source>
</evidence>
<dbReference type="InterPro" id="IPR037066">
    <property type="entry name" value="Plug_dom_sf"/>
</dbReference>
<dbReference type="InterPro" id="IPR000531">
    <property type="entry name" value="Beta-barrel_TonB"/>
</dbReference>
<dbReference type="Gene3D" id="2.170.130.10">
    <property type="entry name" value="TonB-dependent receptor, plug domain"/>
    <property type="match status" value="1"/>
</dbReference>
<evidence type="ECO:0000259" key="6">
    <source>
        <dbReference type="Pfam" id="PF00593"/>
    </source>
</evidence>
<feature type="signal peptide" evidence="5">
    <location>
        <begin position="1"/>
        <end position="18"/>
    </location>
</feature>
<dbReference type="Pfam" id="PF07715">
    <property type="entry name" value="Plug"/>
    <property type="match status" value="1"/>
</dbReference>
<accession>A0A3P1B738</accession>
<keyword evidence="4" id="KW-0798">TonB box</keyword>
<dbReference type="Gene3D" id="2.40.170.20">
    <property type="entry name" value="TonB-dependent receptor, beta-barrel domain"/>
    <property type="match status" value="1"/>
</dbReference>
<evidence type="ECO:0000256" key="2">
    <source>
        <dbReference type="ARBA" id="ARBA00023136"/>
    </source>
</evidence>